<dbReference type="AlphaFoldDB" id="A0A9N7YYK4"/>
<protein>
    <submittedName>
        <fullName evidence="2">Uncharacterized protein</fullName>
    </submittedName>
</protein>
<evidence type="ECO:0000256" key="1">
    <source>
        <dbReference type="SAM" id="MobiDB-lite"/>
    </source>
</evidence>
<proteinExistence type="predicted"/>
<dbReference type="EMBL" id="CADEAL010003424">
    <property type="protein sequence ID" value="CAB1444673.1"/>
    <property type="molecule type" value="Genomic_DNA"/>
</dbReference>
<evidence type="ECO:0000313" key="3">
    <source>
        <dbReference type="Proteomes" id="UP001153269"/>
    </source>
</evidence>
<keyword evidence="3" id="KW-1185">Reference proteome</keyword>
<dbReference type="Proteomes" id="UP001153269">
    <property type="component" value="Unassembled WGS sequence"/>
</dbReference>
<accession>A0A9N7YYK4</accession>
<organism evidence="2 3">
    <name type="scientific">Pleuronectes platessa</name>
    <name type="common">European plaice</name>
    <dbReference type="NCBI Taxonomy" id="8262"/>
    <lineage>
        <taxon>Eukaryota</taxon>
        <taxon>Metazoa</taxon>
        <taxon>Chordata</taxon>
        <taxon>Craniata</taxon>
        <taxon>Vertebrata</taxon>
        <taxon>Euteleostomi</taxon>
        <taxon>Actinopterygii</taxon>
        <taxon>Neopterygii</taxon>
        <taxon>Teleostei</taxon>
        <taxon>Neoteleostei</taxon>
        <taxon>Acanthomorphata</taxon>
        <taxon>Carangaria</taxon>
        <taxon>Pleuronectiformes</taxon>
        <taxon>Pleuronectoidei</taxon>
        <taxon>Pleuronectidae</taxon>
        <taxon>Pleuronectes</taxon>
    </lineage>
</organism>
<feature type="region of interest" description="Disordered" evidence="1">
    <location>
        <begin position="72"/>
        <end position="109"/>
    </location>
</feature>
<comment type="caution">
    <text evidence="2">The sequence shown here is derived from an EMBL/GenBank/DDBJ whole genome shotgun (WGS) entry which is preliminary data.</text>
</comment>
<feature type="compositionally biased region" description="Basic and acidic residues" evidence="1">
    <location>
        <begin position="91"/>
        <end position="101"/>
    </location>
</feature>
<reference evidence="2" key="1">
    <citation type="submission" date="2020-03" db="EMBL/GenBank/DDBJ databases">
        <authorList>
            <person name="Weist P."/>
        </authorList>
    </citation>
    <scope>NUCLEOTIDE SEQUENCE</scope>
</reference>
<name>A0A9N7YYK4_PLEPL</name>
<sequence length="109" mass="11427">MKQQLYLADGASVALSSQRSNHASTHRRAPETSLVRITFVNVTDLPLPPHQSAGWSTALYFVALAAVGRPCAGREGEGGSGSDNRGGSVSGEDRRAEESPRGSEICGIC</sequence>
<evidence type="ECO:0000313" key="2">
    <source>
        <dbReference type="EMBL" id="CAB1444673.1"/>
    </source>
</evidence>
<gene>
    <name evidence="2" type="ORF">PLEPLA_LOCUS32391</name>
</gene>